<dbReference type="Pfam" id="PF00078">
    <property type="entry name" value="RVT_1"/>
    <property type="match status" value="1"/>
</dbReference>
<protein>
    <recommendedName>
        <fullName evidence="1">Reverse transcriptase domain-containing protein</fullName>
    </recommendedName>
</protein>
<proteinExistence type="predicted"/>
<feature type="domain" description="Reverse transcriptase" evidence="1">
    <location>
        <begin position="111"/>
        <end position="391"/>
    </location>
</feature>
<evidence type="ECO:0000313" key="2">
    <source>
        <dbReference type="EMBL" id="KDR64883.1"/>
    </source>
</evidence>
<dbReference type="CDD" id="cd01650">
    <property type="entry name" value="RT_nLTR_like"/>
    <property type="match status" value="1"/>
</dbReference>
<dbReference type="EMBL" id="KL142698">
    <property type="protein sequence ID" value="KDR64883.1"/>
    <property type="molecule type" value="Genomic_DNA"/>
</dbReference>
<dbReference type="InterPro" id="IPR000477">
    <property type="entry name" value="RT_dom"/>
</dbReference>
<dbReference type="PANTHER" id="PTHR33481">
    <property type="entry name" value="REVERSE TRANSCRIPTASE"/>
    <property type="match status" value="1"/>
</dbReference>
<dbReference type="HOGENOM" id="CLU_490935_0_0_1"/>
<evidence type="ECO:0000313" key="3">
    <source>
        <dbReference type="Proteomes" id="UP000027222"/>
    </source>
</evidence>
<gene>
    <name evidence="2" type="ORF">GALMADRAFT_82568</name>
</gene>
<dbReference type="AlphaFoldDB" id="A0A067SDN6"/>
<dbReference type="PANTHER" id="PTHR33481:SF1">
    <property type="entry name" value="ENDONUCLEASE_EXONUCLEASE_PHOSPHATASE DOMAIN-CONTAINING PROTEIN-RELATED"/>
    <property type="match status" value="1"/>
</dbReference>
<accession>A0A067SDN6</accession>
<dbReference type="OrthoDB" id="412006at2759"/>
<dbReference type="InterPro" id="IPR043502">
    <property type="entry name" value="DNA/RNA_pol_sf"/>
</dbReference>
<organism evidence="2 3">
    <name type="scientific">Galerina marginata (strain CBS 339.88)</name>
    <dbReference type="NCBI Taxonomy" id="685588"/>
    <lineage>
        <taxon>Eukaryota</taxon>
        <taxon>Fungi</taxon>
        <taxon>Dikarya</taxon>
        <taxon>Basidiomycota</taxon>
        <taxon>Agaricomycotina</taxon>
        <taxon>Agaricomycetes</taxon>
        <taxon>Agaricomycetidae</taxon>
        <taxon>Agaricales</taxon>
        <taxon>Agaricineae</taxon>
        <taxon>Strophariaceae</taxon>
        <taxon>Galerina</taxon>
    </lineage>
</organism>
<keyword evidence="3" id="KW-1185">Reference proteome</keyword>
<dbReference type="PROSITE" id="PS50878">
    <property type="entry name" value="RT_POL"/>
    <property type="match status" value="1"/>
</dbReference>
<reference evidence="3" key="1">
    <citation type="journal article" date="2014" name="Proc. Natl. Acad. Sci. U.S.A.">
        <title>Extensive sampling of basidiomycete genomes demonstrates inadequacy of the white-rot/brown-rot paradigm for wood decay fungi.</title>
        <authorList>
            <person name="Riley R."/>
            <person name="Salamov A.A."/>
            <person name="Brown D.W."/>
            <person name="Nagy L.G."/>
            <person name="Floudas D."/>
            <person name="Held B.W."/>
            <person name="Levasseur A."/>
            <person name="Lombard V."/>
            <person name="Morin E."/>
            <person name="Otillar R."/>
            <person name="Lindquist E.A."/>
            <person name="Sun H."/>
            <person name="LaButti K.M."/>
            <person name="Schmutz J."/>
            <person name="Jabbour D."/>
            <person name="Luo H."/>
            <person name="Baker S.E."/>
            <person name="Pisabarro A.G."/>
            <person name="Walton J.D."/>
            <person name="Blanchette R.A."/>
            <person name="Henrissat B."/>
            <person name="Martin F."/>
            <person name="Cullen D."/>
            <person name="Hibbett D.S."/>
            <person name="Grigoriev I.V."/>
        </authorList>
    </citation>
    <scope>NUCLEOTIDE SEQUENCE [LARGE SCALE GENOMIC DNA]</scope>
    <source>
        <strain evidence="3">CBS 339.88</strain>
    </source>
</reference>
<dbReference type="Proteomes" id="UP000027222">
    <property type="component" value="Unassembled WGS sequence"/>
</dbReference>
<name>A0A067SDN6_GALM3</name>
<evidence type="ECO:0000259" key="1">
    <source>
        <dbReference type="PROSITE" id="PS50878"/>
    </source>
</evidence>
<sequence length="555" mass="62011">MNWVQKRTLPACEALSYQGAPCISLDSLWNALHGTYNSASGRGYDLSPLDQIPAMPVRDWVPFSMFELTEALSACSSRSAPGPDHISWGHLKWFVKSEGGSADLFLRIANGCLEHSHWPSAFKDSLSVIIPKPGKPSYSTPKSFRPIVLLNTLGKLIEKMISNRIQFDAVKHDVFHPNQVGGVRQRSTEDAGLYLTHIVRAGWAKGLKTSVLAFDLAQFFPSINHDVLLAVLPKLGFPPNVVKFFASYLVGRSTQYAWNAFVSPHRSADVGVGQGSALSPVLSALMLTLIMRLFEQHRDACWLLSYVDDGTLIVQSKSLDVNCLLLKKAYKVIFELFTQFALVLEHDKSEIYHFDRSRSDYNPSIDLGFAPFTGATPLKPKPFWRYLGFFFDRKLTFHEHVRFYSTKAFSSVKAMRMLGSSTRGLEPTEKRLLYRSCVVPIATYGYRLWFFEGARCKGALKLLGQMQRKAALWTTGAFSTSPGPGVEALAGLLPFHLLLERLNYRAILRIGTLSETHPVRSLLAGHMLGKAKPHPLSYLVRGHCCAWQKQVLTLG</sequence>
<dbReference type="SUPFAM" id="SSF56672">
    <property type="entry name" value="DNA/RNA polymerases"/>
    <property type="match status" value="1"/>
</dbReference>
<dbReference type="STRING" id="685588.A0A067SDN6"/>